<dbReference type="RefSeq" id="WP_061007322.1">
    <property type="nucleotide sequence ID" value="NZ_JAPMJT010000001.1"/>
</dbReference>
<dbReference type="EMBL" id="LZSF01000274">
    <property type="protein sequence ID" value="OBA77710.1"/>
    <property type="molecule type" value="Genomic_DNA"/>
</dbReference>
<dbReference type="SUPFAM" id="SSF54427">
    <property type="entry name" value="NTF2-like"/>
    <property type="match status" value="1"/>
</dbReference>
<accession>A0A1A0LX51</accession>
<dbReference type="InterPro" id="IPR037401">
    <property type="entry name" value="SnoaL-like"/>
</dbReference>
<comment type="caution">
    <text evidence="2">The sequence shown here is derived from an EMBL/GenBank/DDBJ whole genome shotgun (WGS) entry which is preliminary data.</text>
</comment>
<gene>
    <name evidence="2" type="ORF">A5642_05220</name>
</gene>
<name>A0A1A0LX51_MYCMU</name>
<evidence type="ECO:0000313" key="2">
    <source>
        <dbReference type="EMBL" id="OBA77710.1"/>
    </source>
</evidence>
<proteinExistence type="predicted"/>
<evidence type="ECO:0000313" key="3">
    <source>
        <dbReference type="Proteomes" id="UP000093962"/>
    </source>
</evidence>
<dbReference type="OrthoDB" id="4632109at2"/>
<reference evidence="2 3" key="1">
    <citation type="submission" date="2016-06" db="EMBL/GenBank/DDBJ databases">
        <authorList>
            <person name="Kjaerup R.B."/>
            <person name="Dalgaard T.S."/>
            <person name="Juul-Madsen H.R."/>
        </authorList>
    </citation>
    <scope>NUCLEOTIDE SEQUENCE [LARGE SCALE GENOMIC DNA]</scope>
    <source>
        <strain evidence="2 3">1199456.5</strain>
    </source>
</reference>
<feature type="domain" description="SnoaL-like" evidence="1">
    <location>
        <begin position="14"/>
        <end position="114"/>
    </location>
</feature>
<sequence>MSNDIGTGWAVAGAFLEAFAGRDFAALAECLDPEVHFRALIPPGLVDVTGADDTVERFRHWFGADTFELVDASVGRVGDRVALSWRVRTSPPGDPTAVKIVEQRLFAAADDRIRSIDLLCSGFQPEQKENRS</sequence>
<dbReference type="InterPro" id="IPR032710">
    <property type="entry name" value="NTF2-like_dom_sf"/>
</dbReference>
<organism evidence="2 3">
    <name type="scientific">Mycolicibacterium mucogenicum</name>
    <name type="common">Mycobacterium mucogenicum</name>
    <dbReference type="NCBI Taxonomy" id="56689"/>
    <lineage>
        <taxon>Bacteria</taxon>
        <taxon>Bacillati</taxon>
        <taxon>Actinomycetota</taxon>
        <taxon>Actinomycetes</taxon>
        <taxon>Mycobacteriales</taxon>
        <taxon>Mycobacteriaceae</taxon>
        <taxon>Mycolicibacterium</taxon>
    </lineage>
</organism>
<evidence type="ECO:0000259" key="1">
    <source>
        <dbReference type="Pfam" id="PF12680"/>
    </source>
</evidence>
<dbReference type="Proteomes" id="UP000093962">
    <property type="component" value="Unassembled WGS sequence"/>
</dbReference>
<dbReference type="Pfam" id="PF12680">
    <property type="entry name" value="SnoaL_2"/>
    <property type="match status" value="1"/>
</dbReference>
<dbReference type="Gene3D" id="3.10.450.50">
    <property type="match status" value="1"/>
</dbReference>
<dbReference type="AlphaFoldDB" id="A0A1A0LX51"/>
<protein>
    <recommendedName>
        <fullName evidence="1">SnoaL-like domain-containing protein</fullName>
    </recommendedName>
</protein>